<keyword evidence="8" id="KW-1185">Reference proteome</keyword>
<evidence type="ECO:0000256" key="2">
    <source>
        <dbReference type="ARBA" id="ARBA00007332"/>
    </source>
</evidence>
<gene>
    <name evidence="7" type="ORF">HOLleu_34202</name>
</gene>
<evidence type="ECO:0000256" key="3">
    <source>
        <dbReference type="ARBA" id="ARBA00022692"/>
    </source>
</evidence>
<feature type="transmembrane region" description="Helical" evidence="6">
    <location>
        <begin position="111"/>
        <end position="134"/>
    </location>
</feature>
<dbReference type="GO" id="GO:0016020">
    <property type="term" value="C:membrane"/>
    <property type="evidence" value="ECO:0007669"/>
    <property type="project" value="UniProtKB-SubCell"/>
</dbReference>
<dbReference type="PANTHER" id="PTHR31322:SF2">
    <property type="entry name" value="E3 UBIQUITIN-PROTEIN LIGASE TM129"/>
    <property type="match status" value="1"/>
</dbReference>
<evidence type="ECO:0000256" key="1">
    <source>
        <dbReference type="ARBA" id="ARBA00004141"/>
    </source>
</evidence>
<evidence type="ECO:0000256" key="5">
    <source>
        <dbReference type="ARBA" id="ARBA00023136"/>
    </source>
</evidence>
<protein>
    <recommendedName>
        <fullName evidence="9">Transmembrane protein 129</fullName>
    </recommendedName>
</protein>
<dbReference type="OrthoDB" id="10055027at2759"/>
<evidence type="ECO:0008006" key="9">
    <source>
        <dbReference type="Google" id="ProtNLM"/>
    </source>
</evidence>
<dbReference type="GO" id="GO:0016567">
    <property type="term" value="P:protein ubiquitination"/>
    <property type="evidence" value="ECO:0007669"/>
    <property type="project" value="InterPro"/>
</dbReference>
<dbReference type="AlphaFoldDB" id="A0A9Q0YPU8"/>
<organism evidence="7 8">
    <name type="scientific">Holothuria leucospilota</name>
    <name type="common">Black long sea cucumber</name>
    <name type="synonym">Mertensiothuria leucospilota</name>
    <dbReference type="NCBI Taxonomy" id="206669"/>
    <lineage>
        <taxon>Eukaryota</taxon>
        <taxon>Metazoa</taxon>
        <taxon>Echinodermata</taxon>
        <taxon>Eleutherozoa</taxon>
        <taxon>Echinozoa</taxon>
        <taxon>Holothuroidea</taxon>
        <taxon>Aspidochirotacea</taxon>
        <taxon>Aspidochirotida</taxon>
        <taxon>Holothuriidae</taxon>
        <taxon>Holothuria</taxon>
    </lineage>
</organism>
<keyword evidence="3 6" id="KW-0812">Transmembrane</keyword>
<accession>A0A9Q0YPU8</accession>
<dbReference type="InterPro" id="IPR018801">
    <property type="entry name" value="TM129"/>
</dbReference>
<comment type="similarity">
    <text evidence="2">Belongs to the TMEM129 family.</text>
</comment>
<keyword evidence="4 6" id="KW-1133">Transmembrane helix</keyword>
<comment type="subcellular location">
    <subcellularLocation>
        <location evidence="1">Membrane</location>
        <topology evidence="1">Multi-pass membrane protein</topology>
    </subcellularLocation>
</comment>
<name>A0A9Q0YPU8_HOLLE</name>
<feature type="transmembrane region" description="Helical" evidence="6">
    <location>
        <begin position="80"/>
        <end position="99"/>
    </location>
</feature>
<dbReference type="GO" id="GO:0061630">
    <property type="term" value="F:ubiquitin protein ligase activity"/>
    <property type="evidence" value="ECO:0007669"/>
    <property type="project" value="InterPro"/>
</dbReference>
<evidence type="ECO:0000256" key="4">
    <source>
        <dbReference type="ARBA" id="ARBA00022989"/>
    </source>
</evidence>
<proteinExistence type="inferred from homology"/>
<dbReference type="PANTHER" id="PTHR31322">
    <property type="entry name" value="E3 UBIQUITIN-PROTEIN LIGASE TM129"/>
    <property type="match status" value="1"/>
</dbReference>
<dbReference type="Proteomes" id="UP001152320">
    <property type="component" value="Chromosome 17"/>
</dbReference>
<dbReference type="Pfam" id="PF10272">
    <property type="entry name" value="Tmpp129"/>
    <property type="match status" value="1"/>
</dbReference>
<evidence type="ECO:0000313" key="8">
    <source>
        <dbReference type="Proteomes" id="UP001152320"/>
    </source>
</evidence>
<reference evidence="7" key="1">
    <citation type="submission" date="2021-10" db="EMBL/GenBank/DDBJ databases">
        <title>Tropical sea cucumber genome reveals ecological adaptation and Cuvierian tubules defense mechanism.</title>
        <authorList>
            <person name="Chen T."/>
        </authorList>
    </citation>
    <scope>NUCLEOTIDE SEQUENCE</scope>
    <source>
        <strain evidence="7">Nanhai2018</strain>
        <tissue evidence="7">Muscle</tissue>
    </source>
</reference>
<comment type="caution">
    <text evidence="7">The sequence shown here is derived from an EMBL/GenBank/DDBJ whole genome shotgun (WGS) entry which is preliminary data.</text>
</comment>
<keyword evidence="5 6" id="KW-0472">Membrane</keyword>
<evidence type="ECO:0000313" key="7">
    <source>
        <dbReference type="EMBL" id="KAJ8026378.1"/>
    </source>
</evidence>
<dbReference type="EMBL" id="JAIZAY010000017">
    <property type="protein sequence ID" value="KAJ8026378.1"/>
    <property type="molecule type" value="Genomic_DNA"/>
</dbReference>
<evidence type="ECO:0000256" key="6">
    <source>
        <dbReference type="SAM" id="Phobius"/>
    </source>
</evidence>
<sequence>MLNPYYEFGILIHEVTKGVLMASEEFVFVVVYFIITMCLLFTPTEFRAAGLTIENILSSWLGSEDMHFIYYHIKKTSANILVHSALPLGFYVGLGFVSPELNLFSPWLVSLPWLFFLCISIGMFAIAVSVFLLWKNSNWNSHPIAKSLGYHGSSWRAVTSSINVEFRRINKFQTGPPGRRTYVTDTWIIKTSPYRVWVAHQQDCHLNILKTEEHAVSHESSAGAQFVTLSVVSLNENIPDFDIRLNSIDYKDLKDKVSSPVLNARNVVIQQSMTERFLIAFRQQVDSNPTYSLPEGSPEPDNCIGCLQIQSNVKLIKRCDDLTTGNCVQCYCRPMWCCDCMCKWFASRQNQSRPETWLGGKSPCPTCRSVFCMLDISHITT</sequence>
<feature type="transmembrane region" description="Helical" evidence="6">
    <location>
        <begin position="26"/>
        <end position="42"/>
    </location>
</feature>
<dbReference type="GO" id="GO:0005783">
    <property type="term" value="C:endoplasmic reticulum"/>
    <property type="evidence" value="ECO:0007669"/>
    <property type="project" value="TreeGrafter"/>
</dbReference>